<organism evidence="2 3">
    <name type="scientific">Actinoplanes utahensis</name>
    <dbReference type="NCBI Taxonomy" id="1869"/>
    <lineage>
        <taxon>Bacteria</taxon>
        <taxon>Bacillati</taxon>
        <taxon>Actinomycetota</taxon>
        <taxon>Actinomycetes</taxon>
        <taxon>Micromonosporales</taxon>
        <taxon>Micromonosporaceae</taxon>
        <taxon>Actinoplanes</taxon>
    </lineage>
</organism>
<dbReference type="OrthoDB" id="5014019at2"/>
<keyword evidence="1" id="KW-1133">Transmembrane helix</keyword>
<comment type="caution">
    <text evidence="2">The sequence shown here is derived from an EMBL/GenBank/DDBJ whole genome shotgun (WGS) entry which is preliminary data.</text>
</comment>
<proteinExistence type="predicted"/>
<dbReference type="RefSeq" id="WP_043533843.1">
    <property type="nucleotide sequence ID" value="NZ_BAABKU010000002.1"/>
</dbReference>
<evidence type="ECO:0000256" key="1">
    <source>
        <dbReference type="SAM" id="Phobius"/>
    </source>
</evidence>
<dbReference type="EMBL" id="JRTT01000140">
    <property type="protein sequence ID" value="KHD72059.1"/>
    <property type="molecule type" value="Genomic_DNA"/>
</dbReference>
<keyword evidence="1" id="KW-0472">Membrane</keyword>
<evidence type="ECO:0000313" key="2">
    <source>
        <dbReference type="EMBL" id="KHD72059.1"/>
    </source>
</evidence>
<dbReference type="STRING" id="1869.MB27_42180"/>
<feature type="transmembrane region" description="Helical" evidence="1">
    <location>
        <begin position="966"/>
        <end position="990"/>
    </location>
</feature>
<feature type="transmembrane region" description="Helical" evidence="1">
    <location>
        <begin position="278"/>
        <end position="297"/>
    </location>
</feature>
<feature type="transmembrane region" description="Helical" evidence="1">
    <location>
        <begin position="364"/>
        <end position="387"/>
    </location>
</feature>
<sequence>MFALVIGAVRARAAQVLTILVLTLLASAVAVAAPWYGFAAVGTSAQAYLDVATAGQRTISVANRVDLQDDPAARLRRFTSEVREELPAGIGDGVTGMMWPLRVQTGAAFTTLPVAYRDDFCAHVRLDGACPAARGEIALSRRAAERAGVGIGGSLTTLGDGSDGPIRLRVVGLYTLTDPAGTYWHNRMFRGETSLDPAFTTVATFTHWELRTPNMAYDVDVPAALLRGDGGLDLGTEITDADRRLGRAQNRLTTEAVSLHQAIVRDRATILNGVLTSGAQLLILTLFAIGLAGWYTLRDRRADAALLKLRGISRFGRLRLAWGQHLVPLTAGALVGVPAGYLLARALAGPVPVVPDRESALTQSVLAVGAVLLGGLAVLAAVEAAVLGRPVSALLQRTPTTGGAWRPALIDMLLIAVAVAAIYQARSGRPSDGLGPAAPALIALTVALVTARLLSRAADRGGGAALRSGRLRTGLTALRISRSPGTDRVFALVVVAVAMFVTAAGGWGAETDARLARSGAELGAVRVLTVEAANRTALLHAVHSADPGGREAMAAVRNRADVLDVLEVDTARLTAVTSWRPEYGPPAALPDAVAGAARPPLPLVTGDRLTLRAQRAGRSDVALWLRLQHESTGEAVTAGFGTLRPGDQTITVPVAGCATAPGCRIVRWEMTSPPDADGRFRPPPDGASITVSGLGQGGSESGLLDAATLGDIRRWRAGTVGAALDLSTADGRLRLATDPNENRRGPVGVQAWASDSLLPLPALLAGPLPDDWREADPALDTYGEPVPLRVAATVGALPLIGRGGLMIDLDTARRVAAEAESTGQYQVWLAPGARPGIVADLTAAGLTVTADSTVAAHAARLGAQGPAVVVRFALLAGVAALLLAAATVAVAASVDRRSLTDQFAALRAQGLPRRVAITTGYAGAAALIVAGLLGGILAAVLAVALIGRTVPLFADGWAVLEPPAPLNPGTTALAVLAACAVLGLTAWAALLPLLRGLRDSTPTGRAESGR</sequence>
<keyword evidence="1" id="KW-0812">Transmembrane</keyword>
<feature type="transmembrane region" description="Helical" evidence="1">
    <location>
        <begin position="318"/>
        <end position="344"/>
    </location>
</feature>
<dbReference type="eggNOG" id="COG0577">
    <property type="taxonomic scope" value="Bacteria"/>
</dbReference>
<keyword evidence="3" id="KW-1185">Reference proteome</keyword>
<feature type="transmembrane region" description="Helical" evidence="1">
    <location>
        <begin position="437"/>
        <end position="454"/>
    </location>
</feature>
<evidence type="ECO:0000313" key="3">
    <source>
        <dbReference type="Proteomes" id="UP000054537"/>
    </source>
</evidence>
<reference evidence="2 3" key="1">
    <citation type="submission" date="2014-10" db="EMBL/GenBank/DDBJ databases">
        <title>Draft genome sequence of Actinoplanes utahensis NRRL 12052.</title>
        <authorList>
            <person name="Velasco-Bucheli B."/>
            <person name="del Cerro C."/>
            <person name="Hormigo D."/>
            <person name="Garcia J.L."/>
            <person name="Acebal C."/>
            <person name="Arroyo M."/>
            <person name="de la Mata I."/>
        </authorList>
    </citation>
    <scope>NUCLEOTIDE SEQUENCE [LARGE SCALE GENOMIC DNA]</scope>
    <source>
        <strain evidence="2 3">NRRL 12052</strain>
    </source>
</reference>
<gene>
    <name evidence="2" type="ORF">MB27_42180</name>
</gene>
<accession>A0A0A6UCN7</accession>
<dbReference type="AlphaFoldDB" id="A0A0A6UCN7"/>
<dbReference type="Proteomes" id="UP000054537">
    <property type="component" value="Unassembled WGS sequence"/>
</dbReference>
<name>A0A0A6UCN7_ACTUT</name>
<evidence type="ECO:0008006" key="4">
    <source>
        <dbReference type="Google" id="ProtNLM"/>
    </source>
</evidence>
<protein>
    <recommendedName>
        <fullName evidence="4">Permease</fullName>
    </recommendedName>
</protein>
<feature type="transmembrane region" description="Helical" evidence="1">
    <location>
        <begin position="408"/>
        <end position="425"/>
    </location>
</feature>
<feature type="transmembrane region" description="Helical" evidence="1">
    <location>
        <begin position="489"/>
        <end position="509"/>
    </location>
</feature>
<feature type="transmembrane region" description="Helical" evidence="1">
    <location>
        <begin position="872"/>
        <end position="894"/>
    </location>
</feature>
<feature type="transmembrane region" description="Helical" evidence="1">
    <location>
        <begin position="915"/>
        <end position="946"/>
    </location>
</feature>